<comment type="caution">
    <text evidence="4">The sequence shown here is derived from an EMBL/GenBank/DDBJ whole genome shotgun (WGS) entry which is preliminary data.</text>
</comment>
<dbReference type="Pfam" id="PF01627">
    <property type="entry name" value="Hpt"/>
    <property type="match status" value="1"/>
</dbReference>
<keyword evidence="4" id="KW-0808">Transferase</keyword>
<keyword evidence="2" id="KW-0597">Phosphoprotein</keyword>
<evidence type="ECO:0000256" key="2">
    <source>
        <dbReference type="PROSITE-ProRule" id="PRU00110"/>
    </source>
</evidence>
<dbReference type="OrthoDB" id="8454588at2"/>
<reference evidence="4 5" key="1">
    <citation type="submission" date="2014-05" db="EMBL/GenBank/DDBJ databases">
        <title>Draft Genome Sequence of Nitratireductor basaltis Strain UMTGB225, A Marine Bacterium Isolated from Green Barrel Tunicate.</title>
        <authorList>
            <person name="Gan H.Y."/>
        </authorList>
    </citation>
    <scope>NUCLEOTIDE SEQUENCE [LARGE SCALE GENOMIC DNA]</scope>
    <source>
        <strain evidence="4 5">UMTGB225</strain>
    </source>
</reference>
<dbReference type="AlphaFoldDB" id="A0A084UB16"/>
<evidence type="ECO:0000313" key="5">
    <source>
        <dbReference type="Proteomes" id="UP000053675"/>
    </source>
</evidence>
<sequence>MFDLEQMDRQTLNDPALRDEVLRLFVDQLGQALEILRDPMKGKDELQSLAHQILGTARALGARPLAEVAHGIEQEMPNADPAKFQQLLSITRAEAMALLERPRSG</sequence>
<evidence type="ECO:0000259" key="3">
    <source>
        <dbReference type="PROSITE" id="PS50894"/>
    </source>
</evidence>
<evidence type="ECO:0000313" key="4">
    <source>
        <dbReference type="EMBL" id="KFB10152.1"/>
    </source>
</evidence>
<dbReference type="InterPro" id="IPR008207">
    <property type="entry name" value="Sig_transdc_His_kin_Hpt_dom"/>
</dbReference>
<feature type="modified residue" description="Phosphohistidine" evidence="2">
    <location>
        <position position="51"/>
    </location>
</feature>
<dbReference type="SUPFAM" id="SSF47226">
    <property type="entry name" value="Histidine-containing phosphotransfer domain, HPT domain"/>
    <property type="match status" value="1"/>
</dbReference>
<dbReference type="Proteomes" id="UP000053675">
    <property type="component" value="Unassembled WGS sequence"/>
</dbReference>
<dbReference type="STRING" id="472175.EL18_01182"/>
<accession>A0A084UB16</accession>
<proteinExistence type="predicted"/>
<dbReference type="GO" id="GO:0004672">
    <property type="term" value="F:protein kinase activity"/>
    <property type="evidence" value="ECO:0007669"/>
    <property type="project" value="UniProtKB-ARBA"/>
</dbReference>
<keyword evidence="5" id="KW-1185">Reference proteome</keyword>
<dbReference type="PROSITE" id="PS50894">
    <property type="entry name" value="HPT"/>
    <property type="match status" value="1"/>
</dbReference>
<organism evidence="4 5">
    <name type="scientific">Nitratireductor basaltis</name>
    <dbReference type="NCBI Taxonomy" id="472175"/>
    <lineage>
        <taxon>Bacteria</taxon>
        <taxon>Pseudomonadati</taxon>
        <taxon>Pseudomonadota</taxon>
        <taxon>Alphaproteobacteria</taxon>
        <taxon>Hyphomicrobiales</taxon>
        <taxon>Phyllobacteriaceae</taxon>
        <taxon>Nitratireductor</taxon>
    </lineage>
</organism>
<name>A0A084UB16_9HYPH</name>
<protein>
    <submittedName>
        <fullName evidence="4">Histidine kinase</fullName>
    </submittedName>
</protein>
<dbReference type="PATRIC" id="fig|472175.3.peg.1189"/>
<feature type="domain" description="HPt" evidence="3">
    <location>
        <begin position="14"/>
        <end position="105"/>
    </location>
</feature>
<dbReference type="Gene3D" id="1.20.120.160">
    <property type="entry name" value="HPT domain"/>
    <property type="match status" value="1"/>
</dbReference>
<dbReference type="GO" id="GO:0000160">
    <property type="term" value="P:phosphorelay signal transduction system"/>
    <property type="evidence" value="ECO:0007669"/>
    <property type="project" value="UniProtKB-KW"/>
</dbReference>
<gene>
    <name evidence="4" type="ORF">EL18_01182</name>
</gene>
<keyword evidence="4" id="KW-0418">Kinase</keyword>
<dbReference type="EMBL" id="JMQM01000001">
    <property type="protein sequence ID" value="KFB10152.1"/>
    <property type="molecule type" value="Genomic_DNA"/>
</dbReference>
<dbReference type="InterPro" id="IPR036641">
    <property type="entry name" value="HPT_dom_sf"/>
</dbReference>
<dbReference type="RefSeq" id="WP_036480739.1">
    <property type="nucleotide sequence ID" value="NZ_JMQM01000001.1"/>
</dbReference>
<evidence type="ECO:0000256" key="1">
    <source>
        <dbReference type="ARBA" id="ARBA00023012"/>
    </source>
</evidence>
<keyword evidence="1" id="KW-0902">Two-component regulatory system</keyword>